<dbReference type="AlphaFoldDB" id="A0AAV1V1Z1"/>
<gene>
    <name evidence="1" type="ORF">PM001_LOCUS24938</name>
</gene>
<evidence type="ECO:0000313" key="2">
    <source>
        <dbReference type="Proteomes" id="UP001162060"/>
    </source>
</evidence>
<proteinExistence type="predicted"/>
<sequence>MPLSDYVSRFDARPNELLRYKLKVLPDEVGSSLVFAHGIWVVSDENKLAGFGQDLDFIPSELLDTPENESIRGLLLPDDRSSYLVHVTLVCSKVCVYVVGVSGAQNQAVLVRTPLESIKAVEESLTKPTVLDLGIKATASAEWLRLPTSITTTTAFEPPTAALDG</sequence>
<name>A0AAV1V1Z1_9STRA</name>
<dbReference type="EMBL" id="CAKLBY020000249">
    <property type="protein sequence ID" value="CAK7939788.1"/>
    <property type="molecule type" value="Genomic_DNA"/>
</dbReference>
<dbReference type="Proteomes" id="UP001162060">
    <property type="component" value="Unassembled WGS sequence"/>
</dbReference>
<organism evidence="1 2">
    <name type="scientific">Peronospora matthiolae</name>
    <dbReference type="NCBI Taxonomy" id="2874970"/>
    <lineage>
        <taxon>Eukaryota</taxon>
        <taxon>Sar</taxon>
        <taxon>Stramenopiles</taxon>
        <taxon>Oomycota</taxon>
        <taxon>Peronosporomycetes</taxon>
        <taxon>Peronosporales</taxon>
        <taxon>Peronosporaceae</taxon>
        <taxon>Peronospora</taxon>
    </lineage>
</organism>
<protein>
    <submittedName>
        <fullName evidence="1">Uncharacterized protein</fullName>
    </submittedName>
</protein>
<comment type="caution">
    <text evidence="1">The sequence shown here is derived from an EMBL/GenBank/DDBJ whole genome shotgun (WGS) entry which is preliminary data.</text>
</comment>
<accession>A0AAV1V1Z1</accession>
<evidence type="ECO:0000313" key="1">
    <source>
        <dbReference type="EMBL" id="CAK7939788.1"/>
    </source>
</evidence>
<reference evidence="1" key="1">
    <citation type="submission" date="2024-01" db="EMBL/GenBank/DDBJ databases">
        <authorList>
            <person name="Webb A."/>
        </authorList>
    </citation>
    <scope>NUCLEOTIDE SEQUENCE</scope>
    <source>
        <strain evidence="1">Pm1</strain>
    </source>
</reference>